<dbReference type="Proteomes" id="UP000181981">
    <property type="component" value="Unassembled WGS sequence"/>
</dbReference>
<keyword evidence="1" id="KW-0812">Transmembrane</keyword>
<evidence type="ECO:0000313" key="2">
    <source>
        <dbReference type="EMBL" id="SET56953.1"/>
    </source>
</evidence>
<dbReference type="AlphaFoldDB" id="A0A1I0FFH4"/>
<protein>
    <submittedName>
        <fullName evidence="2">Uncharacterized protein</fullName>
    </submittedName>
</protein>
<dbReference type="SUPFAM" id="SSF82171">
    <property type="entry name" value="DPP6 N-terminal domain-like"/>
    <property type="match status" value="1"/>
</dbReference>
<evidence type="ECO:0000313" key="3">
    <source>
        <dbReference type="Proteomes" id="UP000181981"/>
    </source>
</evidence>
<dbReference type="Gene3D" id="2.120.10.30">
    <property type="entry name" value="TolB, C-terminal domain"/>
    <property type="match status" value="1"/>
</dbReference>
<dbReference type="EMBL" id="FOHT01000016">
    <property type="protein sequence ID" value="SET56953.1"/>
    <property type="molecule type" value="Genomic_DNA"/>
</dbReference>
<keyword evidence="1" id="KW-1133">Transmembrane helix</keyword>
<feature type="transmembrane region" description="Helical" evidence="1">
    <location>
        <begin position="6"/>
        <end position="27"/>
    </location>
</feature>
<dbReference type="InterPro" id="IPR011042">
    <property type="entry name" value="6-blade_b-propeller_TolB-like"/>
</dbReference>
<keyword evidence="1" id="KW-0472">Membrane</keyword>
<proteinExistence type="predicted"/>
<accession>A0A1I0FFH4</accession>
<organism evidence="2 3">
    <name type="scientific">Draconibacterium orientale</name>
    <dbReference type="NCBI Taxonomy" id="1168034"/>
    <lineage>
        <taxon>Bacteria</taxon>
        <taxon>Pseudomonadati</taxon>
        <taxon>Bacteroidota</taxon>
        <taxon>Bacteroidia</taxon>
        <taxon>Marinilabiliales</taxon>
        <taxon>Prolixibacteraceae</taxon>
        <taxon>Draconibacterium</taxon>
    </lineage>
</organism>
<name>A0A1I0FFH4_9BACT</name>
<feature type="transmembrane region" description="Helical" evidence="1">
    <location>
        <begin position="34"/>
        <end position="51"/>
    </location>
</feature>
<sequence length="990" mass="113693">MFKLRARIFPGFLFLYSFVCVFWHFISTKKMKKLLLLFLVFATYVAQAQYFDTGQDPASLKWRQINTTNFQLIYPDYYENQAQVLAQKLEMVYDFGSYSLKYKPGKISVILHTQTVQSNGLVAYAPKRSEFYTTPHQGIYPQDWLEQLALHEFRHVVQIDKLNAELPKIIEAVLGEQGTALVFGAYLPWWFIEGDAVVTETALGNYGRGRFPSFLMEHQAQVVDNKTFSYDKAYLGSFKDYVPNHYQLGYYLVAKSRERYGSEIWEKAIKRVGTKPFSITPFDKALKLETGLGKVQLYESIFDSLATEWKNTDAQFVEPSLTQLSQKNKTYTNYLYKHWLNIDELIAYKTGLDVIPSFVRINTKTGDEERLIIPGSIFEESVNFEGEWIVWAEKIPDVRWSHSGLSQIRILNANTKKMYSVSPEFKAFAPVLSPNLKEVAVVETDFSSKNYLTVYDISSGKMKYRFQTDNNNYFFSPVWLNPHELIYVLLDENGKHIAKVDLRNNEQTLLPGTELGKIKQLKVAGNNLYFISSYSGKNALYVYDLFSSEIEQVYEPRFDVAYPAINPKGTIALSDYTGDGFRIIEFKPKKTMALNEVIRGSWPLANSMQQQEPGVVDFTRVDTTEVFVSQTYNKAKHLFNFHSWAPVFVDPDDYEFLPGVSLMSQNKLGTAFTTLGYKWDTSEKTGHFYGKYTYKGWFPVFDFEVTGGKRASQYWLIREYQNQEGQVVKRDTTLQDYKWNETTFNANMRIPLNLSQGAFSRLLQPEVEYQLAHYGKEQSTPDEFNSGNYQSLSYRLYYYQLLRKSHQDIYPNFGLALEGNFRHSPWQSNEMGQLAAAAATVYLPGLLKNHGIRLYGGLQDKSSGNLFGFSDAIRFPRGWTKIETEQLQSLSLNYALPLINPDLSIGGITYVRRISATLFADYANLQGGYHGGDAPTKFNVDISSYGVELLGDVNFFRFYAPVKIGVRASYLKELEDVGFDFLLSVDFNSL</sequence>
<gene>
    <name evidence="2" type="ORF">SAMN05444285_11676</name>
</gene>
<evidence type="ECO:0000256" key="1">
    <source>
        <dbReference type="SAM" id="Phobius"/>
    </source>
</evidence>
<reference evidence="2 3" key="1">
    <citation type="submission" date="2016-10" db="EMBL/GenBank/DDBJ databases">
        <authorList>
            <person name="de Groot N.N."/>
        </authorList>
    </citation>
    <scope>NUCLEOTIDE SEQUENCE [LARGE SCALE GENOMIC DNA]</scope>
    <source>
        <strain evidence="2 3">DSM 25947</strain>
    </source>
</reference>